<dbReference type="EMBL" id="JACAZI010000017">
    <property type="protein sequence ID" value="KAF7342187.1"/>
    <property type="molecule type" value="Genomic_DNA"/>
</dbReference>
<dbReference type="Proteomes" id="UP000620124">
    <property type="component" value="Unassembled WGS sequence"/>
</dbReference>
<evidence type="ECO:0000259" key="1">
    <source>
        <dbReference type="PROSITE" id="PS50097"/>
    </source>
</evidence>
<keyword evidence="3" id="KW-1185">Reference proteome</keyword>
<gene>
    <name evidence="2" type="ORF">MVEN_01806600</name>
</gene>
<dbReference type="Pfam" id="PF00651">
    <property type="entry name" value="BTB"/>
    <property type="match status" value="1"/>
</dbReference>
<dbReference type="PROSITE" id="PS50097">
    <property type="entry name" value="BTB"/>
    <property type="match status" value="1"/>
</dbReference>
<comment type="caution">
    <text evidence="2">The sequence shown here is derived from an EMBL/GenBank/DDBJ whole genome shotgun (WGS) entry which is preliminary data.</text>
</comment>
<protein>
    <submittedName>
        <fullName evidence="2">BTB domain-containing protein</fullName>
    </submittedName>
</protein>
<dbReference type="AlphaFoldDB" id="A0A8H6XKL2"/>
<accession>A0A8H6XKL2</accession>
<dbReference type="Gene3D" id="3.30.710.10">
    <property type="entry name" value="Potassium Channel Kv1.1, Chain A"/>
    <property type="match status" value="1"/>
</dbReference>
<proteinExistence type="predicted"/>
<organism evidence="2 3">
    <name type="scientific">Mycena venus</name>
    <dbReference type="NCBI Taxonomy" id="2733690"/>
    <lineage>
        <taxon>Eukaryota</taxon>
        <taxon>Fungi</taxon>
        <taxon>Dikarya</taxon>
        <taxon>Basidiomycota</taxon>
        <taxon>Agaricomycotina</taxon>
        <taxon>Agaricomycetes</taxon>
        <taxon>Agaricomycetidae</taxon>
        <taxon>Agaricales</taxon>
        <taxon>Marasmiineae</taxon>
        <taxon>Mycenaceae</taxon>
        <taxon>Mycena</taxon>
    </lineage>
</organism>
<evidence type="ECO:0000313" key="2">
    <source>
        <dbReference type="EMBL" id="KAF7342187.1"/>
    </source>
</evidence>
<dbReference type="InterPro" id="IPR011333">
    <property type="entry name" value="SKP1/BTB/POZ_sf"/>
</dbReference>
<evidence type="ECO:0000313" key="3">
    <source>
        <dbReference type="Proteomes" id="UP000620124"/>
    </source>
</evidence>
<reference evidence="2" key="1">
    <citation type="submission" date="2020-05" db="EMBL/GenBank/DDBJ databases">
        <title>Mycena genomes resolve the evolution of fungal bioluminescence.</title>
        <authorList>
            <person name="Tsai I.J."/>
        </authorList>
    </citation>
    <scope>NUCLEOTIDE SEQUENCE</scope>
    <source>
        <strain evidence="2">CCC161011</strain>
    </source>
</reference>
<dbReference type="CDD" id="cd18186">
    <property type="entry name" value="BTB_POZ_ZBTB_KLHL-like"/>
    <property type="match status" value="1"/>
</dbReference>
<dbReference type="InterPro" id="IPR000210">
    <property type="entry name" value="BTB/POZ_dom"/>
</dbReference>
<feature type="domain" description="BTB" evidence="1">
    <location>
        <begin position="17"/>
        <end position="85"/>
    </location>
</feature>
<name>A0A8H6XKL2_9AGAR</name>
<dbReference type="SMART" id="SM00225">
    <property type="entry name" value="BTB"/>
    <property type="match status" value="1"/>
</dbReference>
<dbReference type="SUPFAM" id="SSF54695">
    <property type="entry name" value="POZ domain"/>
    <property type="match status" value="1"/>
</dbReference>
<sequence>MYFDPDSSSFLDSFDATNIRVIVEGNQYTIHRFFLSRDSPVLREMFSAPLEVAQEDATYTLSGVTKEEFEHLLWVYYNPSIDYYLAPIAVWRDILKLAEMWKMTRVGHIAQKHLRSAPLDPIEKIKLCERDRYEAREAYIQVCTRKEGLSVTEFQALGMDLVLLIMQIRERIIANRQGPEVADEAAIVEDMIGRPSPQILVATPVEYC</sequence>
<dbReference type="OrthoDB" id="3043804at2759"/>